<gene>
    <name evidence="2" type="ORF">ATH50_2995</name>
</gene>
<reference evidence="2 3" key="1">
    <citation type="journal article" date="2015" name="Stand. Genomic Sci.">
        <title>Genomic Encyclopedia of Bacterial and Archaeal Type Strains, Phase III: the genomes of soil and plant-associated and newly described type strains.</title>
        <authorList>
            <person name="Whitman W.B."/>
            <person name="Woyke T."/>
            <person name="Klenk H.P."/>
            <person name="Zhou Y."/>
            <person name="Lilburn T.G."/>
            <person name="Beck B.J."/>
            <person name="De Vos P."/>
            <person name="Vandamme P."/>
            <person name="Eisen J.A."/>
            <person name="Garrity G."/>
            <person name="Hugenholtz P."/>
            <person name="Kyrpides N.C."/>
        </authorList>
    </citation>
    <scope>NUCLEOTIDE SEQUENCE [LARGE SCALE GENOMIC DNA]</scope>
    <source>
        <strain evidence="2 3">CGMCC 1.10124</strain>
    </source>
</reference>
<feature type="compositionally biased region" description="Basic and acidic residues" evidence="1">
    <location>
        <begin position="13"/>
        <end position="24"/>
    </location>
</feature>
<dbReference type="EMBL" id="REFS01000006">
    <property type="protein sequence ID" value="RMB12840.1"/>
    <property type="molecule type" value="Genomic_DNA"/>
</dbReference>
<evidence type="ECO:0000313" key="3">
    <source>
        <dbReference type="Proteomes" id="UP000277326"/>
    </source>
</evidence>
<feature type="region of interest" description="Disordered" evidence="1">
    <location>
        <begin position="1"/>
        <end position="39"/>
    </location>
</feature>
<dbReference type="Proteomes" id="UP000277326">
    <property type="component" value="Unassembled WGS sequence"/>
</dbReference>
<organism evidence="2 3">
    <name type="scientific">Haloplanus aerogenes</name>
    <dbReference type="NCBI Taxonomy" id="660522"/>
    <lineage>
        <taxon>Archaea</taxon>
        <taxon>Methanobacteriati</taxon>
        <taxon>Methanobacteriota</taxon>
        <taxon>Stenosarchaea group</taxon>
        <taxon>Halobacteria</taxon>
        <taxon>Halobacteriales</taxon>
        <taxon>Haloferacaceae</taxon>
        <taxon>Haloplanus</taxon>
    </lineage>
</organism>
<dbReference type="GO" id="GO:0016740">
    <property type="term" value="F:transferase activity"/>
    <property type="evidence" value="ECO:0007669"/>
    <property type="project" value="UniProtKB-KW"/>
</dbReference>
<dbReference type="AlphaFoldDB" id="A0A3M0CW95"/>
<keyword evidence="2" id="KW-0808">Transferase</keyword>
<name>A0A3M0CW95_9EURY</name>
<evidence type="ECO:0000313" key="2">
    <source>
        <dbReference type="EMBL" id="RMB12840.1"/>
    </source>
</evidence>
<evidence type="ECO:0000256" key="1">
    <source>
        <dbReference type="SAM" id="MobiDB-lite"/>
    </source>
</evidence>
<proteinExistence type="predicted"/>
<protein>
    <submittedName>
        <fullName evidence="2">Dolichyl-diphosphooligosaccharide--protein glycosyltransferase</fullName>
    </submittedName>
</protein>
<accession>A0A3M0CW95</accession>
<comment type="caution">
    <text evidence="2">The sequence shown here is derived from an EMBL/GenBank/DDBJ whole genome shotgun (WGS) entry which is preliminary data.</text>
</comment>
<sequence length="249" mass="27320">MSSRCVGRGRCSPSDRDGEGGCERRSRRRGHRPPLPPRVGVALSRRDAAARDLTYPENYVLSEEGRNRMFNYFVNGQSLSAGFAADTYLSFLTAGDLTEWYRRLADRVGFVVVRTVAAYESDGGIVSGVPRNYRLLHHALGSATGGFDGTAHFRVVYASPDRYVTVFELVAGATIVGRGAPRERVAVETTVPVANVPERIEFRRVVETGANGRFDVTVPHPGRYRIGDRTVRVTETDVRAGATVRIDGS</sequence>